<reference evidence="1 2" key="1">
    <citation type="submission" date="2024-11" db="EMBL/GenBank/DDBJ databases">
        <title>The Natural Products Discovery Center: Release of the First 8490 Sequenced Strains for Exploring Actinobacteria Biosynthetic Diversity.</title>
        <authorList>
            <person name="Kalkreuter E."/>
            <person name="Kautsar S.A."/>
            <person name="Yang D."/>
            <person name="Bader C.D."/>
            <person name="Teijaro C.N."/>
            <person name="Fluegel L."/>
            <person name="Davis C.M."/>
            <person name="Simpson J.R."/>
            <person name="Lauterbach L."/>
            <person name="Steele A.D."/>
            <person name="Gui C."/>
            <person name="Meng S."/>
            <person name="Li G."/>
            <person name="Viehrig K."/>
            <person name="Ye F."/>
            <person name="Su P."/>
            <person name="Kiefer A.F."/>
            <person name="Nichols A."/>
            <person name="Cepeda A.J."/>
            <person name="Yan W."/>
            <person name="Fan B."/>
            <person name="Jiang Y."/>
            <person name="Adhikari A."/>
            <person name="Zheng C.-J."/>
            <person name="Schuster L."/>
            <person name="Cowan T.M."/>
            <person name="Smanski M.J."/>
            <person name="Chevrette M.G."/>
            <person name="De Carvalho L.P.S."/>
            <person name="Shen B."/>
        </authorList>
    </citation>
    <scope>NUCLEOTIDE SEQUENCE [LARGE SCALE GENOMIC DNA]</scope>
    <source>
        <strain evidence="1 2">NPDC020863</strain>
    </source>
</reference>
<dbReference type="Proteomes" id="UP001620295">
    <property type="component" value="Unassembled WGS sequence"/>
</dbReference>
<accession>A0ABW8LED1</accession>
<evidence type="ECO:0000313" key="1">
    <source>
        <dbReference type="EMBL" id="MFK4264288.1"/>
    </source>
</evidence>
<sequence>MSGGGGGGGKEPDLKLDKEALQDITKGLRAAISELKDIGSATDAVMGSGFDELSLTSMEAGHNGLAKDFEDFCERWEWGVRGLIQDANKLAKKVGLAAGMQWEEDQYIDGTFKVVANSVAGNPHLSEEEVTQKEWGELFSGDTWRPDYSKESYEKASEEIKGTWQATGDKIGGTSRIAQYALPPDQQVPEQDGGEG</sequence>
<gene>
    <name evidence="1" type="ORF">ACI2L5_05045</name>
</gene>
<evidence type="ECO:0000313" key="2">
    <source>
        <dbReference type="Proteomes" id="UP001620295"/>
    </source>
</evidence>
<protein>
    <submittedName>
        <fullName evidence="1">Uncharacterized protein</fullName>
    </submittedName>
</protein>
<name>A0ABW8LED1_9ACTN</name>
<proteinExistence type="predicted"/>
<organism evidence="1 2">
    <name type="scientific">Streptomyces milbemycinicus</name>
    <dbReference type="NCBI Taxonomy" id="476552"/>
    <lineage>
        <taxon>Bacteria</taxon>
        <taxon>Bacillati</taxon>
        <taxon>Actinomycetota</taxon>
        <taxon>Actinomycetes</taxon>
        <taxon>Kitasatosporales</taxon>
        <taxon>Streptomycetaceae</taxon>
        <taxon>Streptomyces</taxon>
    </lineage>
</organism>
<dbReference type="EMBL" id="JBJDQH010000002">
    <property type="protein sequence ID" value="MFK4264288.1"/>
    <property type="molecule type" value="Genomic_DNA"/>
</dbReference>
<comment type="caution">
    <text evidence="1">The sequence shown here is derived from an EMBL/GenBank/DDBJ whole genome shotgun (WGS) entry which is preliminary data.</text>
</comment>
<dbReference type="RefSeq" id="WP_404745712.1">
    <property type="nucleotide sequence ID" value="NZ_JBJDQH010000002.1"/>
</dbReference>
<keyword evidence="2" id="KW-1185">Reference proteome</keyword>